<reference evidence="1" key="1">
    <citation type="journal article" date="2015" name="Nature">
        <title>Complex archaea that bridge the gap between prokaryotes and eukaryotes.</title>
        <authorList>
            <person name="Spang A."/>
            <person name="Saw J.H."/>
            <person name="Jorgensen S.L."/>
            <person name="Zaremba-Niedzwiedzka K."/>
            <person name="Martijn J."/>
            <person name="Lind A.E."/>
            <person name="van Eijk R."/>
            <person name="Schleper C."/>
            <person name="Guy L."/>
            <person name="Ettema T.J."/>
        </authorList>
    </citation>
    <scope>NUCLEOTIDE SEQUENCE</scope>
</reference>
<evidence type="ECO:0000313" key="1">
    <source>
        <dbReference type="EMBL" id="KKK46992.1"/>
    </source>
</evidence>
<gene>
    <name evidence="1" type="ORF">LCGC14_3159670</name>
</gene>
<protein>
    <submittedName>
        <fullName evidence="1">Uncharacterized protein</fullName>
    </submittedName>
</protein>
<sequence length="42" mass="4904">MPKVFITGDATRDNLAKLINEGIERYGKEFKIDISPNFRFEE</sequence>
<dbReference type="AlphaFoldDB" id="A0A0F8VRQ2"/>
<name>A0A0F8VRQ2_9ZZZZ</name>
<accession>A0A0F8VRQ2</accession>
<dbReference type="EMBL" id="LAZR01069802">
    <property type="protein sequence ID" value="KKK46992.1"/>
    <property type="molecule type" value="Genomic_DNA"/>
</dbReference>
<comment type="caution">
    <text evidence="1">The sequence shown here is derived from an EMBL/GenBank/DDBJ whole genome shotgun (WGS) entry which is preliminary data.</text>
</comment>
<proteinExistence type="predicted"/>
<organism evidence="1">
    <name type="scientific">marine sediment metagenome</name>
    <dbReference type="NCBI Taxonomy" id="412755"/>
    <lineage>
        <taxon>unclassified sequences</taxon>
        <taxon>metagenomes</taxon>
        <taxon>ecological metagenomes</taxon>
    </lineage>
</organism>